<evidence type="ECO:0000256" key="2">
    <source>
        <dbReference type="PROSITE-ProRule" id="PRU00708"/>
    </source>
</evidence>
<dbReference type="Gramene" id="KCW78383">
    <property type="protein sequence ID" value="KCW78383"/>
    <property type="gene ID" value="EUGRSUZ_D02554"/>
</dbReference>
<accession>A0A059CIW5</accession>
<dbReference type="FunCoup" id="A0A059CIW5">
    <property type="interactions" value="93"/>
</dbReference>
<dbReference type="EMBL" id="KK198756">
    <property type="protein sequence ID" value="KCW78383.1"/>
    <property type="molecule type" value="Genomic_DNA"/>
</dbReference>
<feature type="region of interest" description="Disordered" evidence="3">
    <location>
        <begin position="1"/>
        <end position="98"/>
    </location>
</feature>
<dbReference type="OMA" id="PHIAIDR"/>
<feature type="repeat" description="PPR" evidence="2">
    <location>
        <begin position="388"/>
        <end position="422"/>
    </location>
</feature>
<name>A0A059CIW5_EUCGR</name>
<dbReference type="InterPro" id="IPR002885">
    <property type="entry name" value="PPR_rpt"/>
</dbReference>
<sequence>MASPSSSPPFPKPPPLTSLHPRTAKNRALTVAKTSTTEALPPSSPAPFHLPLRCPRNIRTRPLELQAPTPRTDASTVHPRPAPEGRKVPTRKKKNRASGAATDVLRLLDGLGVTVSPDVYVLLIKECTENGDSAGALELHKHIRRSGLRPGLHLLNRFLLMFVSCGCLVSARKVFEGMLQRDVSSWAILIVGFMEEGEYEEAMRLFVRMLCCINVSEVPLWTVVCIFKACVHCANKDLGEQLHGWLLKQGSGGENPLPRSLIDFYGKFKCPECANIIFQQLSSHNSAIWTAKLAYDYSGHQYDTVFSNFREIEREGIQKSRSMFLSVLKACGRVKDDGQCGRQVHAKAIKVGVESDAFVQSGLLDMYAQLGLLRDARTVFEMVGNKKGIVFWNAMIKGYIRHGLSIEAIKLLYQMKEAGLTLREDLLDEVRIASGS</sequence>
<dbReference type="AlphaFoldDB" id="A0A059CIW5"/>
<dbReference type="GO" id="GO:0003723">
    <property type="term" value="F:RNA binding"/>
    <property type="evidence" value="ECO:0007669"/>
    <property type="project" value="InterPro"/>
</dbReference>
<reference evidence="4" key="1">
    <citation type="submission" date="2013-07" db="EMBL/GenBank/DDBJ databases">
        <title>The genome of Eucalyptus grandis.</title>
        <authorList>
            <person name="Schmutz J."/>
            <person name="Hayes R."/>
            <person name="Myburg A."/>
            <person name="Tuskan G."/>
            <person name="Grattapaglia D."/>
            <person name="Rokhsar D.S."/>
        </authorList>
    </citation>
    <scope>NUCLEOTIDE SEQUENCE</scope>
    <source>
        <tissue evidence="4">Leaf extractions</tissue>
    </source>
</reference>
<protein>
    <recommendedName>
        <fullName evidence="5">Pentacotripeptide-repeat region of PRORP domain-containing protein</fullName>
    </recommendedName>
</protein>
<proteinExistence type="predicted"/>
<gene>
    <name evidence="4" type="ORF">EUGRSUZ_D02554</name>
</gene>
<evidence type="ECO:0008006" key="5">
    <source>
        <dbReference type="Google" id="ProtNLM"/>
    </source>
</evidence>
<dbReference type="PANTHER" id="PTHR47926">
    <property type="entry name" value="PENTATRICOPEPTIDE REPEAT-CONTAINING PROTEIN"/>
    <property type="match status" value="1"/>
</dbReference>
<dbReference type="NCBIfam" id="TIGR00756">
    <property type="entry name" value="PPR"/>
    <property type="match status" value="2"/>
</dbReference>
<evidence type="ECO:0000313" key="4">
    <source>
        <dbReference type="EMBL" id="KCW78383.1"/>
    </source>
</evidence>
<dbReference type="PANTHER" id="PTHR47926:SF361">
    <property type="entry name" value="PENTACOTRIPEPTIDE-REPEAT REGION OF PRORP DOMAIN-CONTAINING PROTEIN"/>
    <property type="match status" value="1"/>
</dbReference>
<dbReference type="FunFam" id="1.25.40.10:FF:000285">
    <property type="entry name" value="Pentatricopeptide repeat-containing protein, chloroplastic"/>
    <property type="match status" value="1"/>
</dbReference>
<dbReference type="GO" id="GO:0009451">
    <property type="term" value="P:RNA modification"/>
    <property type="evidence" value="ECO:0007669"/>
    <property type="project" value="InterPro"/>
</dbReference>
<evidence type="ECO:0000256" key="3">
    <source>
        <dbReference type="SAM" id="MobiDB-lite"/>
    </source>
</evidence>
<dbReference type="eggNOG" id="KOG4197">
    <property type="taxonomic scope" value="Eukaryota"/>
</dbReference>
<dbReference type="InterPro" id="IPR011990">
    <property type="entry name" value="TPR-like_helical_dom_sf"/>
</dbReference>
<dbReference type="InterPro" id="IPR046960">
    <property type="entry name" value="PPR_At4g14850-like_plant"/>
</dbReference>
<feature type="compositionally biased region" description="Pro residues" evidence="3">
    <location>
        <begin position="1"/>
        <end position="16"/>
    </location>
</feature>
<keyword evidence="1" id="KW-0677">Repeat</keyword>
<dbReference type="Gene3D" id="1.25.40.10">
    <property type="entry name" value="Tetratricopeptide repeat domain"/>
    <property type="match status" value="2"/>
</dbReference>
<dbReference type="InParanoid" id="A0A059CIW5"/>
<feature type="repeat" description="PPR" evidence="2">
    <location>
        <begin position="116"/>
        <end position="150"/>
    </location>
</feature>
<feature type="repeat" description="PPR" evidence="2">
    <location>
        <begin position="182"/>
        <end position="212"/>
    </location>
</feature>
<dbReference type="PROSITE" id="PS51375">
    <property type="entry name" value="PPR"/>
    <property type="match status" value="3"/>
</dbReference>
<organism evidence="4">
    <name type="scientific">Eucalyptus grandis</name>
    <name type="common">Flooded gum</name>
    <dbReference type="NCBI Taxonomy" id="71139"/>
    <lineage>
        <taxon>Eukaryota</taxon>
        <taxon>Viridiplantae</taxon>
        <taxon>Streptophyta</taxon>
        <taxon>Embryophyta</taxon>
        <taxon>Tracheophyta</taxon>
        <taxon>Spermatophyta</taxon>
        <taxon>Magnoliopsida</taxon>
        <taxon>eudicotyledons</taxon>
        <taxon>Gunneridae</taxon>
        <taxon>Pentapetalae</taxon>
        <taxon>rosids</taxon>
        <taxon>malvids</taxon>
        <taxon>Myrtales</taxon>
        <taxon>Myrtaceae</taxon>
        <taxon>Myrtoideae</taxon>
        <taxon>Eucalypteae</taxon>
        <taxon>Eucalyptus</taxon>
    </lineage>
</organism>
<evidence type="ECO:0000256" key="1">
    <source>
        <dbReference type="ARBA" id="ARBA00022737"/>
    </source>
</evidence>
<dbReference type="Pfam" id="PF01535">
    <property type="entry name" value="PPR"/>
    <property type="match status" value="2"/>
</dbReference>